<dbReference type="EMBL" id="CP001108">
    <property type="protein sequence ID" value="ACF46576.1"/>
    <property type="molecule type" value="Genomic_DNA"/>
</dbReference>
<proteinExistence type="predicted"/>
<reference evidence="1" key="1">
    <citation type="submission" date="2008-06" db="EMBL/GenBank/DDBJ databases">
        <title>Complete sequence of chromosome of Prosthecochloris aestuarii DSM 271.</title>
        <authorList>
            <consortium name="US DOE Joint Genome Institute"/>
            <person name="Lucas S."/>
            <person name="Copeland A."/>
            <person name="Lapidus A."/>
            <person name="Glavina del Rio T."/>
            <person name="Dalin E."/>
            <person name="Tice H."/>
            <person name="Bruce D."/>
            <person name="Goodwin L."/>
            <person name="Pitluck S."/>
            <person name="Schmutz J."/>
            <person name="Larimer F."/>
            <person name="Land M."/>
            <person name="Hauser L."/>
            <person name="Kyrpides N."/>
            <person name="Anderson I."/>
            <person name="Liu Z."/>
            <person name="Li T."/>
            <person name="Zhao F."/>
            <person name="Overmann J."/>
            <person name="Bryant D.A."/>
            <person name="Richardson P."/>
        </authorList>
    </citation>
    <scope>NUCLEOTIDE SEQUENCE [LARGE SCALE GENOMIC DNA]</scope>
    <source>
        <strain evidence="1">DSM 271</strain>
    </source>
</reference>
<keyword evidence="2" id="KW-1185">Reference proteome</keyword>
<evidence type="ECO:0000313" key="2">
    <source>
        <dbReference type="Proteomes" id="UP000002725"/>
    </source>
</evidence>
<gene>
    <name evidence="1" type="ordered locus">Paes_1558</name>
</gene>
<dbReference type="HOGENOM" id="CLU_1659094_0_0_10"/>
<evidence type="ECO:0000313" key="1">
    <source>
        <dbReference type="EMBL" id="ACF46576.1"/>
    </source>
</evidence>
<dbReference type="AlphaFoldDB" id="B4S9A6"/>
<dbReference type="eggNOG" id="ENOG503392I">
    <property type="taxonomic scope" value="Bacteria"/>
</dbReference>
<accession>B4S9A6</accession>
<dbReference type="RefSeq" id="WP_012506109.1">
    <property type="nucleotide sequence ID" value="NC_011059.1"/>
</dbReference>
<dbReference type="Proteomes" id="UP000002725">
    <property type="component" value="Chromosome"/>
</dbReference>
<sequence>MGTIEDYTSGKILEKISKALVVFDTQNGPLGKSVIGSRLLDKLHEFEPLVLTLPEAVKHILGSVQSATAIRVCRSLNPDAPVTESVFLDDLAEAMVREGKAEFCSKEKAVKTLEKYPQYPLVVSKVSGSYQEICRCYPRQCIYWLAEQRGLKCLHRNNEA</sequence>
<dbReference type="KEGG" id="paa:Paes_1558"/>
<organism evidence="1 2">
    <name type="scientific">Prosthecochloris aestuarii (strain DSM 271 / SK 413)</name>
    <dbReference type="NCBI Taxonomy" id="290512"/>
    <lineage>
        <taxon>Bacteria</taxon>
        <taxon>Pseudomonadati</taxon>
        <taxon>Chlorobiota</taxon>
        <taxon>Chlorobiia</taxon>
        <taxon>Chlorobiales</taxon>
        <taxon>Chlorobiaceae</taxon>
        <taxon>Prosthecochloris</taxon>
    </lineage>
</organism>
<dbReference type="STRING" id="290512.Paes_1558"/>
<name>B4S9A6_PROA2</name>
<protein>
    <submittedName>
        <fullName evidence="1">Uncharacterized protein</fullName>
    </submittedName>
</protein>